<gene>
    <name evidence="3" type="ORF">ECRASSUSDP1_LOCUS27992</name>
</gene>
<feature type="region of interest" description="Disordered" evidence="2">
    <location>
        <begin position="497"/>
        <end position="545"/>
    </location>
</feature>
<feature type="region of interest" description="Disordered" evidence="2">
    <location>
        <begin position="1"/>
        <end position="21"/>
    </location>
</feature>
<evidence type="ECO:0000313" key="3">
    <source>
        <dbReference type="EMBL" id="CAI2386378.1"/>
    </source>
</evidence>
<feature type="compositionally biased region" description="Basic and acidic residues" evidence="2">
    <location>
        <begin position="11"/>
        <end position="21"/>
    </location>
</feature>
<feature type="coiled-coil region" evidence="1">
    <location>
        <begin position="310"/>
        <end position="348"/>
    </location>
</feature>
<evidence type="ECO:0000313" key="4">
    <source>
        <dbReference type="Proteomes" id="UP001295684"/>
    </source>
</evidence>
<dbReference type="Proteomes" id="UP001295684">
    <property type="component" value="Unassembled WGS sequence"/>
</dbReference>
<feature type="compositionally biased region" description="Basic residues" evidence="2">
    <location>
        <begin position="54"/>
        <end position="64"/>
    </location>
</feature>
<keyword evidence="4" id="KW-1185">Reference proteome</keyword>
<feature type="region of interest" description="Disordered" evidence="2">
    <location>
        <begin position="49"/>
        <end position="131"/>
    </location>
</feature>
<evidence type="ECO:0000256" key="2">
    <source>
        <dbReference type="SAM" id="MobiDB-lite"/>
    </source>
</evidence>
<proteinExistence type="predicted"/>
<organism evidence="3 4">
    <name type="scientific">Euplotes crassus</name>
    <dbReference type="NCBI Taxonomy" id="5936"/>
    <lineage>
        <taxon>Eukaryota</taxon>
        <taxon>Sar</taxon>
        <taxon>Alveolata</taxon>
        <taxon>Ciliophora</taxon>
        <taxon>Intramacronucleata</taxon>
        <taxon>Spirotrichea</taxon>
        <taxon>Hypotrichia</taxon>
        <taxon>Euplotida</taxon>
        <taxon>Euplotidae</taxon>
        <taxon>Moneuplotes</taxon>
    </lineage>
</organism>
<protein>
    <submittedName>
        <fullName evidence="3">Uncharacterized protein</fullName>
    </submittedName>
</protein>
<dbReference type="EMBL" id="CAMPGE010028879">
    <property type="protein sequence ID" value="CAI2386378.1"/>
    <property type="molecule type" value="Genomic_DNA"/>
</dbReference>
<comment type="caution">
    <text evidence="3">The sequence shown here is derived from an EMBL/GenBank/DDBJ whole genome shotgun (WGS) entry which is preliminary data.</text>
</comment>
<dbReference type="AlphaFoldDB" id="A0AAD2DB86"/>
<feature type="compositionally biased region" description="Basic and acidic residues" evidence="2">
    <location>
        <begin position="65"/>
        <end position="131"/>
    </location>
</feature>
<feature type="compositionally biased region" description="Basic residues" evidence="2">
    <location>
        <begin position="1"/>
        <end position="10"/>
    </location>
</feature>
<reference evidence="3" key="1">
    <citation type="submission" date="2023-07" db="EMBL/GenBank/DDBJ databases">
        <authorList>
            <consortium name="AG Swart"/>
            <person name="Singh M."/>
            <person name="Singh A."/>
            <person name="Seah K."/>
            <person name="Emmerich C."/>
        </authorList>
    </citation>
    <scope>NUCLEOTIDE SEQUENCE</scope>
    <source>
        <strain evidence="3">DP1</strain>
    </source>
</reference>
<feature type="compositionally biased region" description="Basic and acidic residues" evidence="2">
    <location>
        <begin position="531"/>
        <end position="542"/>
    </location>
</feature>
<sequence>MGKKDRKDKKEKKEKDKKEDKGTIECRAGFCTMRLLEYLNLRYLKLNLIDKKSKKEKKDKKDKKEKKDKDKDFKSRADEETKVSDRQSVDKKTDNKEVYEKKSPKKEPKKDPPLNSKENKEEKSSKPAAKLKENFESDFIIPKIKPAPRAQLEKITTKEGFIDKMKSICKEYTSKGYFSHEHQSEIAESITSRISNGLITIPSHDEQEFSRVMKKIKEERISPLRQNLHQPLHLDKTRFMKESPEQCYTETFDLKDTRNMIAYTRSLSQQSTDGSSKVSSKVEAAKVFQDIIKEKKVRNKMVRKIRQYEHKKLQQMLEQEKENKALLLEQKIKERKEYLAKIANQRESRVKMNKELLKTGNQRFKKIMKTIPIYQRLEEEYNQSHSLSSQTIYPKASVDIQSLDRHAENYQYMRDALLQKKILDRKHAMRVKILENRRAQSRLYKSKYLENVLHDNIRFKEKLKDRDDLAQIRKNRIKNYEKNIRELFKPKVSENKRKEIENRINRSNKPRSKAHNEYSSHSRQSPLISDNFKDDKRFEKRSSSVSAIHTKYKKRRFKPNPMLPESKARREPIQLNYLENKRKLKGPIAERDYKEYTPYKWDSHAKGKEGMDKFESIYEKAQQITVDEDMQEQYLRTKNPGSISLDQSKNLNGMLIDAIKAKLSLLDDL</sequence>
<evidence type="ECO:0000256" key="1">
    <source>
        <dbReference type="SAM" id="Coils"/>
    </source>
</evidence>
<name>A0AAD2DB86_EUPCR</name>
<keyword evidence="1" id="KW-0175">Coiled coil</keyword>
<accession>A0AAD2DB86</accession>